<name>A0A6C0BMA6_9ZZZZ</name>
<organism evidence="1">
    <name type="scientific">viral metagenome</name>
    <dbReference type="NCBI Taxonomy" id="1070528"/>
    <lineage>
        <taxon>unclassified sequences</taxon>
        <taxon>metagenomes</taxon>
        <taxon>organismal metagenomes</taxon>
    </lineage>
</organism>
<dbReference type="EMBL" id="MN739197">
    <property type="protein sequence ID" value="QHS93152.1"/>
    <property type="molecule type" value="Genomic_DNA"/>
</dbReference>
<evidence type="ECO:0000313" key="1">
    <source>
        <dbReference type="EMBL" id="QHS93152.1"/>
    </source>
</evidence>
<dbReference type="AlphaFoldDB" id="A0A6C0BMA6"/>
<proteinExistence type="predicted"/>
<accession>A0A6C0BMA6</accession>
<reference evidence="1" key="1">
    <citation type="journal article" date="2020" name="Nature">
        <title>Giant virus diversity and host interactions through global metagenomics.</title>
        <authorList>
            <person name="Schulz F."/>
            <person name="Roux S."/>
            <person name="Paez-Espino D."/>
            <person name="Jungbluth S."/>
            <person name="Walsh D.A."/>
            <person name="Denef V.J."/>
            <person name="McMahon K.D."/>
            <person name="Konstantinidis K.T."/>
            <person name="Eloe-Fadrosh E.A."/>
            <person name="Kyrpides N.C."/>
            <person name="Woyke T."/>
        </authorList>
    </citation>
    <scope>NUCLEOTIDE SEQUENCE</scope>
    <source>
        <strain evidence="1">GVMAG-M-3300017651-5</strain>
    </source>
</reference>
<protein>
    <submittedName>
        <fullName evidence="1">Uncharacterized protein</fullName>
    </submittedName>
</protein>
<sequence length="44" mass="4940">MSLISPGDSNINVDHREIAPSIQMMSSNTLTVMYPRLYDYTCSS</sequence>